<dbReference type="Proteomes" id="UP000231701">
    <property type="component" value="Chromosome"/>
</dbReference>
<dbReference type="RefSeq" id="WP_100276655.1">
    <property type="nucleotide sequence ID" value="NZ_CP018799.1"/>
</dbReference>
<sequence length="178" mass="20463">MEHELNGNNSHLGRRFLAGALIWSVLIAAALYWNYYQTTQQTINLAKNEAQAHFNKDKAFRFWAASHGGVYVPVTDRTPPNPRLAHIPERDITTPAGKKLTLMNPAYMLRTMMQQYEELYGVKGKITTFPDKLFYQGNMPDVWELAALNRFRQGSREALEISNIDGVPYMRLMQPRCL</sequence>
<evidence type="ECO:0000259" key="2">
    <source>
        <dbReference type="Pfam" id="PF11845"/>
    </source>
</evidence>
<keyword evidence="1" id="KW-0472">Membrane</keyword>
<evidence type="ECO:0000256" key="1">
    <source>
        <dbReference type="SAM" id="Phobius"/>
    </source>
</evidence>
<evidence type="ECO:0000313" key="3">
    <source>
        <dbReference type="EMBL" id="ATX78670.1"/>
    </source>
</evidence>
<protein>
    <recommendedName>
        <fullName evidence="2">Tll0287-like domain-containing protein</fullName>
    </recommendedName>
</protein>
<proteinExistence type="predicted"/>
<gene>
    <name evidence="3" type="ORF">Ga0123461_0217</name>
</gene>
<name>A0A2K8KV65_MARES</name>
<dbReference type="EMBL" id="CP018799">
    <property type="protein sequence ID" value="ATX78670.1"/>
    <property type="molecule type" value="Genomic_DNA"/>
</dbReference>
<keyword evidence="4" id="KW-1185">Reference proteome</keyword>
<keyword evidence="1" id="KW-0812">Transmembrane</keyword>
<feature type="transmembrane region" description="Helical" evidence="1">
    <location>
        <begin position="16"/>
        <end position="35"/>
    </location>
</feature>
<organism evidence="3 4">
    <name type="scientific">Mariprofundus aestuarium</name>
    <dbReference type="NCBI Taxonomy" id="1921086"/>
    <lineage>
        <taxon>Bacteria</taxon>
        <taxon>Pseudomonadati</taxon>
        <taxon>Pseudomonadota</taxon>
        <taxon>Candidatius Mariprofundia</taxon>
        <taxon>Mariprofundales</taxon>
        <taxon>Mariprofundaceae</taxon>
        <taxon>Mariprofundus</taxon>
    </lineage>
</organism>
<dbReference type="InterPro" id="IPR021796">
    <property type="entry name" value="Tll0287-like_dom"/>
</dbReference>
<accession>A0A2K8KV65</accession>
<evidence type="ECO:0000313" key="4">
    <source>
        <dbReference type="Proteomes" id="UP000231701"/>
    </source>
</evidence>
<dbReference type="KEGG" id="maes:Ga0123461_0217"/>
<dbReference type="AlphaFoldDB" id="A0A2K8KV65"/>
<dbReference type="Pfam" id="PF11845">
    <property type="entry name" value="Tll0287-like"/>
    <property type="match status" value="1"/>
</dbReference>
<keyword evidence="1" id="KW-1133">Transmembrane helix</keyword>
<feature type="domain" description="Tll0287-like" evidence="2">
    <location>
        <begin position="40"/>
        <end position="175"/>
    </location>
</feature>
<reference evidence="3 4" key="1">
    <citation type="submission" date="2016-12" db="EMBL/GenBank/DDBJ databases">
        <title>Isolation and genomic insights into novel planktonic Zetaproteobacteria from stratified waters of the Chesapeake Bay.</title>
        <authorList>
            <person name="McAllister S.M."/>
            <person name="Kato S."/>
            <person name="Chan C.S."/>
            <person name="Chiu B.K."/>
            <person name="Field E.K."/>
        </authorList>
    </citation>
    <scope>NUCLEOTIDE SEQUENCE [LARGE SCALE GENOMIC DNA]</scope>
    <source>
        <strain evidence="3 4">CP-5</strain>
    </source>
</reference>
<dbReference type="OrthoDB" id="9816273at2"/>